<dbReference type="Proteomes" id="UP001595793">
    <property type="component" value="Unassembled WGS sequence"/>
</dbReference>
<evidence type="ECO:0000259" key="3">
    <source>
        <dbReference type="Pfam" id="PF00155"/>
    </source>
</evidence>
<dbReference type="InterPro" id="IPR015421">
    <property type="entry name" value="PyrdxlP-dep_Trfase_major"/>
</dbReference>
<keyword evidence="5" id="KW-1185">Reference proteome</keyword>
<dbReference type="SUPFAM" id="SSF55729">
    <property type="entry name" value="Acyl-CoA N-acyltransferases (Nat)"/>
    <property type="match status" value="1"/>
</dbReference>
<evidence type="ECO:0000313" key="4">
    <source>
        <dbReference type="EMBL" id="MFC4029230.1"/>
    </source>
</evidence>
<dbReference type="Gene3D" id="3.90.1150.10">
    <property type="entry name" value="Aspartate Aminotransferase, domain 1"/>
    <property type="match status" value="1"/>
</dbReference>
<proteinExistence type="predicted"/>
<dbReference type="PANTHER" id="PTHR13693">
    <property type="entry name" value="CLASS II AMINOTRANSFERASE/8-AMINO-7-OXONONANOATE SYNTHASE"/>
    <property type="match status" value="1"/>
</dbReference>
<evidence type="ECO:0000313" key="5">
    <source>
        <dbReference type="Proteomes" id="UP001595793"/>
    </source>
</evidence>
<name>A0ABV8HEE4_9FLAO</name>
<dbReference type="InterPro" id="IPR015422">
    <property type="entry name" value="PyrdxlP-dep_Trfase_small"/>
</dbReference>
<accession>A0ABV8HEE4</accession>
<dbReference type="InterPro" id="IPR050087">
    <property type="entry name" value="AON_synthase_class-II"/>
</dbReference>
<dbReference type="SUPFAM" id="SSF53383">
    <property type="entry name" value="PLP-dependent transferases"/>
    <property type="match status" value="1"/>
</dbReference>
<comment type="cofactor">
    <cofactor evidence="1">
        <name>pyridoxal 5'-phosphate</name>
        <dbReference type="ChEBI" id="CHEBI:597326"/>
    </cofactor>
</comment>
<organism evidence="4 5">
    <name type="scientific">Zunongwangia endophytica</name>
    <dbReference type="NCBI Taxonomy" id="1808945"/>
    <lineage>
        <taxon>Bacteria</taxon>
        <taxon>Pseudomonadati</taxon>
        <taxon>Bacteroidota</taxon>
        <taxon>Flavobacteriia</taxon>
        <taxon>Flavobacteriales</taxon>
        <taxon>Flavobacteriaceae</taxon>
        <taxon>Zunongwangia</taxon>
    </lineage>
</organism>
<dbReference type="EMBL" id="JBHSAS010000012">
    <property type="protein sequence ID" value="MFC4029230.1"/>
    <property type="molecule type" value="Genomic_DNA"/>
</dbReference>
<evidence type="ECO:0000256" key="1">
    <source>
        <dbReference type="ARBA" id="ARBA00001933"/>
    </source>
</evidence>
<keyword evidence="4" id="KW-0032">Aminotransferase</keyword>
<dbReference type="RefSeq" id="WP_290236941.1">
    <property type="nucleotide sequence ID" value="NZ_JAUFPZ010000002.1"/>
</dbReference>
<dbReference type="InterPro" id="IPR015424">
    <property type="entry name" value="PyrdxlP-dep_Trfase"/>
</dbReference>
<keyword evidence="2" id="KW-0808">Transferase</keyword>
<feature type="domain" description="Aminotransferase class I/classII large" evidence="3">
    <location>
        <begin position="46"/>
        <end position="393"/>
    </location>
</feature>
<evidence type="ECO:0000256" key="2">
    <source>
        <dbReference type="ARBA" id="ARBA00022679"/>
    </source>
</evidence>
<comment type="caution">
    <text evidence="4">The sequence shown here is derived from an EMBL/GenBank/DDBJ whole genome shotgun (WGS) entry which is preliminary data.</text>
</comment>
<dbReference type="Gene3D" id="3.40.630.30">
    <property type="match status" value="1"/>
</dbReference>
<dbReference type="PANTHER" id="PTHR13693:SF3">
    <property type="entry name" value="LD36009P"/>
    <property type="match status" value="1"/>
</dbReference>
<sequence>MAKIKHNNILNTIISVMTSAKESGALHLYADGNYSNGRKLQIDGKELFNFGTTGYLGLEQDARLKQGAIKAIQAYGTEFPMSKSYVSHPLYRELESLVSKIYNNHYVVITKNSTLGHLGVIPSVVDDGDGVILDHQVHWSVQSAVQPLKLRSVPIEMIRHNHLNMLEEKIRQLQSRCNKIWYMADGMYSMFGDYAPINDLIALSKQYRQLYLYFDDVHGMSWKGTNGSGYIMSILKRLPEKVILISTLSKTFGASGAVMICKDKKVQERIKNFGGPLTFSIQLDPAAVGAAIASAKIHLSPEIYQLQQELSDRIAYMDQCIKTTTLPLITDNDSPIFYIGTGMPDTGFNLINRLIAKGFYTNLGIFPAVPIKNTGLRISISRHNLKEDIEHFVAVLSDEYPKALNDTGTSLDRVYSAFGRSLQQSEKFNKSATTLRVVTYNTIKEIPMDFWNKRVGHNSFYDWNGLKTLEEIFTREKTPEHQLQFFYCNVLDQNEKCILSTFFTYGLWKEDMIAPESVSDRIEKERESNPYFRTSYCLCMGSMVTEGKHLFLEKEHKEWKKAFDLLLEYVETLEKKLNPAYIILRDFEKEDTEIKQYLHKKGFIQVTMPEAAIYDSFGWKDRKEYMQSLSKRSRQHFRKDILAFEEDLIIEHKKSVSAEQLLRCYKLYQYVKKQNLGLNTFSYPFNLFTIMNESLQWEFILTYLNDENQILAGVMFCYKNETGIYTPAIIGMDYEYAYKYNIYRQLLFQTIQRANVLNYKRIDFGLTAGFEKRKLGAKIIEKCAYIQAKDNFPMESMEWLRTNE</sequence>
<dbReference type="Pfam" id="PF00155">
    <property type="entry name" value="Aminotran_1_2"/>
    <property type="match status" value="1"/>
</dbReference>
<dbReference type="InterPro" id="IPR016181">
    <property type="entry name" value="Acyl_CoA_acyltransferase"/>
</dbReference>
<reference evidence="5" key="1">
    <citation type="journal article" date="2019" name="Int. J. Syst. Evol. Microbiol.">
        <title>The Global Catalogue of Microorganisms (GCM) 10K type strain sequencing project: providing services to taxonomists for standard genome sequencing and annotation.</title>
        <authorList>
            <consortium name="The Broad Institute Genomics Platform"/>
            <consortium name="The Broad Institute Genome Sequencing Center for Infectious Disease"/>
            <person name="Wu L."/>
            <person name="Ma J."/>
        </authorList>
    </citation>
    <scope>NUCLEOTIDE SEQUENCE [LARGE SCALE GENOMIC DNA]</scope>
    <source>
        <strain evidence="5">CECT 9128</strain>
    </source>
</reference>
<protein>
    <submittedName>
        <fullName evidence="4">Aminotransferase class I/II-fold pyridoxal phosphate-dependent enzyme</fullName>
    </submittedName>
</protein>
<gene>
    <name evidence="4" type="ORF">ACFOS1_17555</name>
</gene>
<dbReference type="InterPro" id="IPR004839">
    <property type="entry name" value="Aminotransferase_I/II_large"/>
</dbReference>
<dbReference type="GO" id="GO:0008483">
    <property type="term" value="F:transaminase activity"/>
    <property type="evidence" value="ECO:0007669"/>
    <property type="project" value="UniProtKB-KW"/>
</dbReference>
<dbReference type="Gene3D" id="3.40.640.10">
    <property type="entry name" value="Type I PLP-dependent aspartate aminotransferase-like (Major domain)"/>
    <property type="match status" value="1"/>
</dbReference>